<proteinExistence type="predicted"/>
<dbReference type="EMBL" id="KK852715">
    <property type="protein sequence ID" value="KDR17855.1"/>
    <property type="molecule type" value="Genomic_DNA"/>
</dbReference>
<accession>A0A067RFP3</accession>
<keyword evidence="3" id="KW-1185">Reference proteome</keyword>
<organism evidence="2 3">
    <name type="scientific">Zootermopsis nevadensis</name>
    <name type="common">Dampwood termite</name>
    <dbReference type="NCBI Taxonomy" id="136037"/>
    <lineage>
        <taxon>Eukaryota</taxon>
        <taxon>Metazoa</taxon>
        <taxon>Ecdysozoa</taxon>
        <taxon>Arthropoda</taxon>
        <taxon>Hexapoda</taxon>
        <taxon>Insecta</taxon>
        <taxon>Pterygota</taxon>
        <taxon>Neoptera</taxon>
        <taxon>Polyneoptera</taxon>
        <taxon>Dictyoptera</taxon>
        <taxon>Blattodea</taxon>
        <taxon>Blattoidea</taxon>
        <taxon>Termitoidae</taxon>
        <taxon>Termopsidae</taxon>
        <taxon>Zootermopsis</taxon>
    </lineage>
</organism>
<dbReference type="AlphaFoldDB" id="A0A067RFP3"/>
<name>A0A067RFP3_ZOONE</name>
<dbReference type="InParanoid" id="A0A067RFP3"/>
<gene>
    <name evidence="2" type="ORF">L798_08046</name>
</gene>
<evidence type="ECO:0000256" key="1">
    <source>
        <dbReference type="SAM" id="MobiDB-lite"/>
    </source>
</evidence>
<dbReference type="Proteomes" id="UP000027135">
    <property type="component" value="Unassembled WGS sequence"/>
</dbReference>
<feature type="region of interest" description="Disordered" evidence="1">
    <location>
        <begin position="59"/>
        <end position="90"/>
    </location>
</feature>
<evidence type="ECO:0000313" key="3">
    <source>
        <dbReference type="Proteomes" id="UP000027135"/>
    </source>
</evidence>
<sequence length="90" mass="9575">MKQPSVEKHQLVNSPQSDGIDTKMYCLRTRAAYAAAVEHAASFFASEVAASATICEQASRKGADGTNKYPNLNDEALPNTWVHSGGSGMS</sequence>
<protein>
    <submittedName>
        <fullName evidence="2">Uncharacterized protein</fullName>
    </submittedName>
</protein>
<reference evidence="2 3" key="1">
    <citation type="journal article" date="2014" name="Nat. Commun.">
        <title>Molecular traces of alternative social organization in a termite genome.</title>
        <authorList>
            <person name="Terrapon N."/>
            <person name="Li C."/>
            <person name="Robertson H.M."/>
            <person name="Ji L."/>
            <person name="Meng X."/>
            <person name="Booth W."/>
            <person name="Chen Z."/>
            <person name="Childers C.P."/>
            <person name="Glastad K.M."/>
            <person name="Gokhale K."/>
            <person name="Gowin J."/>
            <person name="Gronenberg W."/>
            <person name="Hermansen R.A."/>
            <person name="Hu H."/>
            <person name="Hunt B.G."/>
            <person name="Huylmans A.K."/>
            <person name="Khalil S.M."/>
            <person name="Mitchell R.D."/>
            <person name="Munoz-Torres M.C."/>
            <person name="Mustard J.A."/>
            <person name="Pan H."/>
            <person name="Reese J.T."/>
            <person name="Scharf M.E."/>
            <person name="Sun F."/>
            <person name="Vogel H."/>
            <person name="Xiao J."/>
            <person name="Yang W."/>
            <person name="Yang Z."/>
            <person name="Yang Z."/>
            <person name="Zhou J."/>
            <person name="Zhu J."/>
            <person name="Brent C.S."/>
            <person name="Elsik C.G."/>
            <person name="Goodisman M.A."/>
            <person name="Liberles D.A."/>
            <person name="Roe R.M."/>
            <person name="Vargo E.L."/>
            <person name="Vilcinskas A."/>
            <person name="Wang J."/>
            <person name="Bornberg-Bauer E."/>
            <person name="Korb J."/>
            <person name="Zhang G."/>
            <person name="Liebig J."/>
        </authorList>
    </citation>
    <scope>NUCLEOTIDE SEQUENCE [LARGE SCALE GENOMIC DNA]</scope>
    <source>
        <tissue evidence="2">Whole organism</tissue>
    </source>
</reference>
<evidence type="ECO:0000313" key="2">
    <source>
        <dbReference type="EMBL" id="KDR17855.1"/>
    </source>
</evidence>